<evidence type="ECO:0000259" key="1">
    <source>
        <dbReference type="PROSITE" id="PS50995"/>
    </source>
</evidence>
<dbReference type="OrthoDB" id="5195026at2"/>
<evidence type="ECO:0000313" key="3">
    <source>
        <dbReference type="Proteomes" id="UP000050929"/>
    </source>
</evidence>
<dbReference type="InterPro" id="IPR036390">
    <property type="entry name" value="WH_DNA-bd_sf"/>
</dbReference>
<dbReference type="PROSITE" id="PS50995">
    <property type="entry name" value="HTH_MARR_2"/>
    <property type="match status" value="1"/>
</dbReference>
<evidence type="ECO:0000313" key="2">
    <source>
        <dbReference type="EMBL" id="KRK64461.1"/>
    </source>
</evidence>
<dbReference type="PATRIC" id="fig|1423811.3.peg.344"/>
<dbReference type="InterPro" id="IPR000835">
    <property type="entry name" value="HTH_MarR-typ"/>
</dbReference>
<proteinExistence type="predicted"/>
<dbReference type="PANTHER" id="PTHR33164:SF57">
    <property type="entry name" value="MARR-FAMILY TRANSCRIPTIONAL REGULATOR"/>
    <property type="match status" value="1"/>
</dbReference>
<dbReference type="AlphaFoldDB" id="A0A0R1IYT2"/>
<protein>
    <recommendedName>
        <fullName evidence="1">HTH marR-type domain-containing protein</fullName>
    </recommendedName>
</protein>
<keyword evidence="3" id="KW-1185">Reference proteome</keyword>
<sequence length="121" mass="13984">MNNITIEKWLEFSKKQRMIESNLESGLAKSDLSLNEFYVLYALNFEDDKKLRLQDLQKHVGLSQSAMSRLVTRLESKDFGAIERSICKNDKRGIYIHLTTTGENILSDASKIVTRILKEIF</sequence>
<dbReference type="RefSeq" id="WP_057765772.1">
    <property type="nucleotide sequence ID" value="NZ_AZDG01000011.1"/>
</dbReference>
<dbReference type="Pfam" id="PF01047">
    <property type="entry name" value="MarR"/>
    <property type="match status" value="1"/>
</dbReference>
<feature type="domain" description="HTH marR-type" evidence="1">
    <location>
        <begin position="1"/>
        <end position="121"/>
    </location>
</feature>
<dbReference type="EMBL" id="AZDG01000011">
    <property type="protein sequence ID" value="KRK64461.1"/>
    <property type="molecule type" value="Genomic_DNA"/>
</dbReference>
<dbReference type="Proteomes" id="UP000050929">
    <property type="component" value="Unassembled WGS sequence"/>
</dbReference>
<dbReference type="GO" id="GO:0006950">
    <property type="term" value="P:response to stress"/>
    <property type="evidence" value="ECO:0007669"/>
    <property type="project" value="TreeGrafter"/>
</dbReference>
<dbReference type="PANTHER" id="PTHR33164">
    <property type="entry name" value="TRANSCRIPTIONAL REGULATOR, MARR FAMILY"/>
    <property type="match status" value="1"/>
</dbReference>
<reference evidence="2 3" key="1">
    <citation type="journal article" date="2015" name="Genome Announc.">
        <title>Expanding the biotechnology potential of lactobacilli through comparative genomics of 213 strains and associated genera.</title>
        <authorList>
            <person name="Sun Z."/>
            <person name="Harris H.M."/>
            <person name="McCann A."/>
            <person name="Guo C."/>
            <person name="Argimon S."/>
            <person name="Zhang W."/>
            <person name="Yang X."/>
            <person name="Jeffery I.B."/>
            <person name="Cooney J.C."/>
            <person name="Kagawa T.F."/>
            <person name="Liu W."/>
            <person name="Song Y."/>
            <person name="Salvetti E."/>
            <person name="Wrobel A."/>
            <person name="Rasinkangas P."/>
            <person name="Parkhill J."/>
            <person name="Rea M.C."/>
            <person name="O'Sullivan O."/>
            <person name="Ritari J."/>
            <person name="Douillard F.P."/>
            <person name="Paul Ross R."/>
            <person name="Yang R."/>
            <person name="Briner A.E."/>
            <person name="Felis G.E."/>
            <person name="de Vos W.M."/>
            <person name="Barrangou R."/>
            <person name="Klaenhammer T.R."/>
            <person name="Caufield P.W."/>
            <person name="Cui Y."/>
            <person name="Zhang H."/>
            <person name="O'Toole P.W."/>
        </authorList>
    </citation>
    <scope>NUCLEOTIDE SEQUENCE [LARGE SCALE GENOMIC DNA]</scope>
    <source>
        <strain evidence="2 3">DSM 20183</strain>
    </source>
</reference>
<gene>
    <name evidence="2" type="ORF">FC72_GL000343</name>
</gene>
<name>A0A0R1IYT2_9LACO</name>
<comment type="caution">
    <text evidence="2">The sequence shown here is derived from an EMBL/GenBank/DDBJ whole genome shotgun (WGS) entry which is preliminary data.</text>
</comment>
<dbReference type="InterPro" id="IPR036388">
    <property type="entry name" value="WH-like_DNA-bd_sf"/>
</dbReference>
<dbReference type="STRING" id="1423811.FC72_GL000343"/>
<dbReference type="GO" id="GO:0003700">
    <property type="term" value="F:DNA-binding transcription factor activity"/>
    <property type="evidence" value="ECO:0007669"/>
    <property type="project" value="InterPro"/>
</dbReference>
<dbReference type="Gene3D" id="1.10.10.10">
    <property type="entry name" value="Winged helix-like DNA-binding domain superfamily/Winged helix DNA-binding domain"/>
    <property type="match status" value="1"/>
</dbReference>
<dbReference type="InterPro" id="IPR039422">
    <property type="entry name" value="MarR/SlyA-like"/>
</dbReference>
<organism evidence="2 3">
    <name type="scientific">Companilactobacillus tucceti DSM 20183</name>
    <dbReference type="NCBI Taxonomy" id="1423811"/>
    <lineage>
        <taxon>Bacteria</taxon>
        <taxon>Bacillati</taxon>
        <taxon>Bacillota</taxon>
        <taxon>Bacilli</taxon>
        <taxon>Lactobacillales</taxon>
        <taxon>Lactobacillaceae</taxon>
        <taxon>Companilactobacillus</taxon>
    </lineage>
</organism>
<dbReference type="SMART" id="SM00347">
    <property type="entry name" value="HTH_MARR"/>
    <property type="match status" value="1"/>
</dbReference>
<accession>A0A0R1IYT2</accession>
<dbReference type="SUPFAM" id="SSF46785">
    <property type="entry name" value="Winged helix' DNA-binding domain"/>
    <property type="match status" value="1"/>
</dbReference>